<protein>
    <submittedName>
        <fullName evidence="3">Uncharacterized protein</fullName>
    </submittedName>
</protein>
<organism evidence="3 4">
    <name type="scientific">candidate division Kazan bacterium RIFCSPLOWO2_01_FULL_45_19</name>
    <dbReference type="NCBI Taxonomy" id="1798538"/>
    <lineage>
        <taxon>Bacteria</taxon>
        <taxon>Bacteria division Kazan-3B-28</taxon>
    </lineage>
</organism>
<keyword evidence="1" id="KW-0472">Membrane</keyword>
<reference evidence="3 4" key="1">
    <citation type="journal article" date="2016" name="Nat. Commun.">
        <title>Thousands of microbial genomes shed light on interconnected biogeochemical processes in an aquifer system.</title>
        <authorList>
            <person name="Anantharaman K."/>
            <person name="Brown C.T."/>
            <person name="Hug L.A."/>
            <person name="Sharon I."/>
            <person name="Castelle C.J."/>
            <person name="Probst A.J."/>
            <person name="Thomas B.C."/>
            <person name="Singh A."/>
            <person name="Wilkins M.J."/>
            <person name="Karaoz U."/>
            <person name="Brodie E.L."/>
            <person name="Williams K.H."/>
            <person name="Hubbard S.S."/>
            <person name="Banfield J.F."/>
        </authorList>
    </citation>
    <scope>NUCLEOTIDE SEQUENCE [LARGE SCALE GENOMIC DNA]</scope>
</reference>
<evidence type="ECO:0000256" key="1">
    <source>
        <dbReference type="SAM" id="Phobius"/>
    </source>
</evidence>
<evidence type="ECO:0000313" key="3">
    <source>
        <dbReference type="EMBL" id="OGB73631.1"/>
    </source>
</evidence>
<evidence type="ECO:0000256" key="2">
    <source>
        <dbReference type="SAM" id="SignalP"/>
    </source>
</evidence>
<keyword evidence="1" id="KW-0812">Transmembrane</keyword>
<feature type="chain" id="PRO_5009512959" evidence="2">
    <location>
        <begin position="24"/>
        <end position="107"/>
    </location>
</feature>
<dbReference type="InterPro" id="IPR043993">
    <property type="entry name" value="T4SS_pilin"/>
</dbReference>
<proteinExistence type="predicted"/>
<accession>A0A1F4NQA5</accession>
<feature type="signal peptide" evidence="2">
    <location>
        <begin position="1"/>
        <end position="23"/>
    </location>
</feature>
<name>A0A1F4NQA5_UNCK3</name>
<feature type="transmembrane region" description="Helical" evidence="1">
    <location>
        <begin position="81"/>
        <end position="106"/>
    </location>
</feature>
<sequence>MKKVLSIGTGIVTSLWLALPAFAQGGNVTDITEGTSIQATIGALITWVFSIAGIIAVGYLVFGGITYITGGAKGAESGKTMITNALVGVVIIGLSYAIVNVVIGLIQ</sequence>
<dbReference type="AlphaFoldDB" id="A0A1F4NQA5"/>
<dbReference type="Pfam" id="PF18895">
    <property type="entry name" value="T4SS_pilin"/>
    <property type="match status" value="1"/>
</dbReference>
<dbReference type="EMBL" id="METD01000001">
    <property type="protein sequence ID" value="OGB73631.1"/>
    <property type="molecule type" value="Genomic_DNA"/>
</dbReference>
<gene>
    <name evidence="3" type="ORF">A3K51_02190</name>
</gene>
<keyword evidence="1" id="KW-1133">Transmembrane helix</keyword>
<comment type="caution">
    <text evidence="3">The sequence shown here is derived from an EMBL/GenBank/DDBJ whole genome shotgun (WGS) entry which is preliminary data.</text>
</comment>
<evidence type="ECO:0000313" key="4">
    <source>
        <dbReference type="Proteomes" id="UP000178085"/>
    </source>
</evidence>
<dbReference type="Proteomes" id="UP000178085">
    <property type="component" value="Unassembled WGS sequence"/>
</dbReference>
<feature type="transmembrane region" description="Helical" evidence="1">
    <location>
        <begin position="47"/>
        <end position="69"/>
    </location>
</feature>
<keyword evidence="2" id="KW-0732">Signal</keyword>